<dbReference type="InterPro" id="IPR013810">
    <property type="entry name" value="Ribosomal_uS5_N"/>
</dbReference>
<dbReference type="PANTHER" id="PTHR48277">
    <property type="entry name" value="MITOCHONDRIAL RIBOSOMAL PROTEIN S5"/>
    <property type="match status" value="1"/>
</dbReference>
<dbReference type="InterPro" id="IPR020568">
    <property type="entry name" value="Ribosomal_Su5_D2-typ_SF"/>
</dbReference>
<evidence type="ECO:0000256" key="5">
    <source>
        <dbReference type="ARBA" id="ARBA00035519"/>
    </source>
</evidence>
<dbReference type="PROSITE" id="PS50881">
    <property type="entry name" value="S5_DSRBD"/>
    <property type="match status" value="1"/>
</dbReference>
<keyword evidence="2 6" id="KW-0689">Ribosomal protein</keyword>
<evidence type="ECO:0000256" key="1">
    <source>
        <dbReference type="ARBA" id="ARBA00008945"/>
    </source>
</evidence>
<evidence type="ECO:0000256" key="2">
    <source>
        <dbReference type="ARBA" id="ARBA00022980"/>
    </source>
</evidence>
<dbReference type="Gene3D" id="3.30.230.10">
    <property type="match status" value="1"/>
</dbReference>
<dbReference type="GO" id="GO:0003735">
    <property type="term" value="F:structural constituent of ribosome"/>
    <property type="evidence" value="ECO:0007669"/>
    <property type="project" value="UniProtKB-UniRule"/>
</dbReference>
<sequence>MVREPRQKSEYEQKLTDLRRVARVVAGGRRFTFRAAVVIGNKKGDVGFGLGKAADTSQAIEKAVRKARKSLIHVPLTKDESIPHEVYSKFGSARVVLRPAKAGRGLVAGGAARTVLALAGVKNASAKILSHTKNKLTNALATLEALKLLKERKRQKNAGS</sequence>
<dbReference type="GO" id="GO:0003723">
    <property type="term" value="F:RNA binding"/>
    <property type="evidence" value="ECO:0007669"/>
    <property type="project" value="InterPro"/>
</dbReference>
<dbReference type="FunFam" id="3.30.230.10:FF:000002">
    <property type="entry name" value="30S ribosomal protein S5"/>
    <property type="match status" value="1"/>
</dbReference>
<proteinExistence type="inferred from homology"/>
<evidence type="ECO:0000256" key="6">
    <source>
        <dbReference type="PROSITE-ProRule" id="PRU00268"/>
    </source>
</evidence>
<name>A0A1F5XIE9_9BACT</name>
<evidence type="ECO:0000256" key="4">
    <source>
        <dbReference type="ARBA" id="ARBA00035255"/>
    </source>
</evidence>
<dbReference type="Gene3D" id="3.30.160.20">
    <property type="match status" value="1"/>
</dbReference>
<evidence type="ECO:0000256" key="7">
    <source>
        <dbReference type="RuleBase" id="RU003823"/>
    </source>
</evidence>
<evidence type="ECO:0000313" key="9">
    <source>
        <dbReference type="EMBL" id="OGF87688.1"/>
    </source>
</evidence>
<dbReference type="Proteomes" id="UP000177346">
    <property type="component" value="Unassembled WGS sequence"/>
</dbReference>
<dbReference type="Pfam" id="PF00333">
    <property type="entry name" value="Ribosomal_S5"/>
    <property type="match status" value="1"/>
</dbReference>
<dbReference type="InterPro" id="IPR014721">
    <property type="entry name" value="Ribsml_uS5_D2-typ_fold_subgr"/>
</dbReference>
<protein>
    <recommendedName>
        <fullName evidence="4">Small ribosomal subunit protein uS5</fullName>
    </recommendedName>
    <alternativeName>
        <fullName evidence="5">30S ribosomal protein S5</fullName>
    </alternativeName>
</protein>
<dbReference type="InterPro" id="IPR000851">
    <property type="entry name" value="Ribosomal_uS5"/>
</dbReference>
<feature type="domain" description="S5 DRBM" evidence="8">
    <location>
        <begin position="11"/>
        <end position="74"/>
    </location>
</feature>
<evidence type="ECO:0000256" key="3">
    <source>
        <dbReference type="ARBA" id="ARBA00023274"/>
    </source>
</evidence>
<gene>
    <name evidence="9" type="ORF">A3B19_01735</name>
</gene>
<reference evidence="9 10" key="1">
    <citation type="journal article" date="2016" name="Nat. Commun.">
        <title>Thousands of microbial genomes shed light on interconnected biogeochemical processes in an aquifer system.</title>
        <authorList>
            <person name="Anantharaman K."/>
            <person name="Brown C.T."/>
            <person name="Hug L.A."/>
            <person name="Sharon I."/>
            <person name="Castelle C.J."/>
            <person name="Probst A.J."/>
            <person name="Thomas B.C."/>
            <person name="Singh A."/>
            <person name="Wilkins M.J."/>
            <person name="Karaoz U."/>
            <person name="Brodie E.L."/>
            <person name="Williams K.H."/>
            <person name="Hubbard S.S."/>
            <person name="Banfield J.F."/>
        </authorList>
    </citation>
    <scope>NUCLEOTIDE SEQUENCE [LARGE SCALE GENOMIC DNA]</scope>
</reference>
<dbReference type="SUPFAM" id="SSF54768">
    <property type="entry name" value="dsRNA-binding domain-like"/>
    <property type="match status" value="1"/>
</dbReference>
<comment type="similarity">
    <text evidence="1 7">Belongs to the universal ribosomal protein uS5 family.</text>
</comment>
<dbReference type="PANTHER" id="PTHR48277:SF1">
    <property type="entry name" value="MITOCHONDRIAL RIBOSOMAL PROTEIN S5"/>
    <property type="match status" value="1"/>
</dbReference>
<keyword evidence="3 6" id="KW-0687">Ribonucleoprotein</keyword>
<dbReference type="Pfam" id="PF03719">
    <property type="entry name" value="Ribosomal_S5_C"/>
    <property type="match status" value="1"/>
</dbReference>
<comment type="caution">
    <text evidence="9">The sequence shown here is derived from an EMBL/GenBank/DDBJ whole genome shotgun (WGS) entry which is preliminary data.</text>
</comment>
<dbReference type="GO" id="GO:1990904">
    <property type="term" value="C:ribonucleoprotein complex"/>
    <property type="evidence" value="ECO:0007669"/>
    <property type="project" value="UniProtKB-UniRule"/>
</dbReference>
<dbReference type="EMBL" id="MFIF01000002">
    <property type="protein sequence ID" value="OGF87688.1"/>
    <property type="molecule type" value="Genomic_DNA"/>
</dbReference>
<dbReference type="InterPro" id="IPR005324">
    <property type="entry name" value="Ribosomal_uS5_C"/>
</dbReference>
<dbReference type="GO" id="GO:0005840">
    <property type="term" value="C:ribosome"/>
    <property type="evidence" value="ECO:0007669"/>
    <property type="project" value="UniProtKB-KW"/>
</dbReference>
<dbReference type="AlphaFoldDB" id="A0A1F5XIE9"/>
<dbReference type="SUPFAM" id="SSF54211">
    <property type="entry name" value="Ribosomal protein S5 domain 2-like"/>
    <property type="match status" value="1"/>
</dbReference>
<evidence type="ECO:0000259" key="8">
    <source>
        <dbReference type="PROSITE" id="PS50881"/>
    </source>
</evidence>
<accession>A0A1F5XIE9</accession>
<dbReference type="GO" id="GO:0005737">
    <property type="term" value="C:cytoplasm"/>
    <property type="evidence" value="ECO:0007669"/>
    <property type="project" value="UniProtKB-ARBA"/>
</dbReference>
<organism evidence="9 10">
    <name type="scientific">Candidatus Giovannonibacteria bacterium RIFCSPLOWO2_01_FULL_46_32</name>
    <dbReference type="NCBI Taxonomy" id="1798353"/>
    <lineage>
        <taxon>Bacteria</taxon>
        <taxon>Candidatus Giovannoniibacteriota</taxon>
    </lineage>
</organism>
<dbReference type="GO" id="GO:0006412">
    <property type="term" value="P:translation"/>
    <property type="evidence" value="ECO:0007669"/>
    <property type="project" value="InterPro"/>
</dbReference>
<evidence type="ECO:0000313" key="10">
    <source>
        <dbReference type="Proteomes" id="UP000177346"/>
    </source>
</evidence>